<evidence type="ECO:0000313" key="4">
    <source>
        <dbReference type="Proteomes" id="UP000053647"/>
    </source>
</evidence>
<accession>A0A0C9ST79</accession>
<dbReference type="HOGENOM" id="CLU_067635_0_0_1"/>
<name>A0A0C9ST79_PAXIN</name>
<evidence type="ECO:0000256" key="2">
    <source>
        <dbReference type="SAM" id="MobiDB-lite"/>
    </source>
</evidence>
<proteinExistence type="predicted"/>
<keyword evidence="1" id="KW-0175">Coiled coil</keyword>
<reference evidence="3 4" key="1">
    <citation type="submission" date="2014-06" db="EMBL/GenBank/DDBJ databases">
        <authorList>
            <consortium name="DOE Joint Genome Institute"/>
            <person name="Kuo A."/>
            <person name="Kohler A."/>
            <person name="Nagy L.G."/>
            <person name="Floudas D."/>
            <person name="Copeland A."/>
            <person name="Barry K.W."/>
            <person name="Cichocki N."/>
            <person name="Veneault-Fourrey C."/>
            <person name="LaButti K."/>
            <person name="Lindquist E.A."/>
            <person name="Lipzen A."/>
            <person name="Lundell T."/>
            <person name="Morin E."/>
            <person name="Murat C."/>
            <person name="Sun H."/>
            <person name="Tunlid A."/>
            <person name="Henrissat B."/>
            <person name="Grigoriev I.V."/>
            <person name="Hibbett D.S."/>
            <person name="Martin F."/>
            <person name="Nordberg H.P."/>
            <person name="Cantor M.N."/>
            <person name="Hua S.X."/>
        </authorList>
    </citation>
    <scope>NUCLEOTIDE SEQUENCE [LARGE SCALE GENOMIC DNA]</scope>
    <source>
        <strain evidence="3 4">ATCC 200175</strain>
    </source>
</reference>
<protein>
    <submittedName>
        <fullName evidence="3">Uncharacterized protein</fullName>
    </submittedName>
</protein>
<sequence length="341" mass="38340">MKSKKSSWWFIRRFITKVVRSLMESPPEIEGIFTPIQSPIAIIRPVDNWPAMLNIHAAQASQCFVEEVVHYKHVGGKQHEFLRFKVSHPAGPWKAFVFADRTVNLEDEDGEPSLSNKAAVLSNPAPSSSSSSSTHSSRAVPAHDAIYAATASSEALDRLHVIFLKDKPRTVRTLTFDTNDTRPTVPELASLLKVTSHSAPSYSAYQNQCYWFAGTVYEALGQLFPNHIQSPDPRRSGTFRGIAIPMANSVREVCEAYHRERAAILERENEEREQHEAALRAQRAEALEEGREEGRAEERAALERERAVLERERAEERAAFEREILRLRDELAAQSQGAAAN</sequence>
<keyword evidence="4" id="KW-1185">Reference proteome</keyword>
<organism evidence="3 4">
    <name type="scientific">Paxillus involutus ATCC 200175</name>
    <dbReference type="NCBI Taxonomy" id="664439"/>
    <lineage>
        <taxon>Eukaryota</taxon>
        <taxon>Fungi</taxon>
        <taxon>Dikarya</taxon>
        <taxon>Basidiomycota</taxon>
        <taxon>Agaricomycotina</taxon>
        <taxon>Agaricomycetes</taxon>
        <taxon>Agaricomycetidae</taxon>
        <taxon>Boletales</taxon>
        <taxon>Paxilineae</taxon>
        <taxon>Paxillaceae</taxon>
        <taxon>Paxillus</taxon>
    </lineage>
</organism>
<dbReference type="Proteomes" id="UP000053647">
    <property type="component" value="Unassembled WGS sequence"/>
</dbReference>
<dbReference type="EMBL" id="KN821169">
    <property type="protein sequence ID" value="KIJ05190.1"/>
    <property type="molecule type" value="Genomic_DNA"/>
</dbReference>
<reference evidence="4" key="2">
    <citation type="submission" date="2015-01" db="EMBL/GenBank/DDBJ databases">
        <title>Evolutionary Origins and Diversification of the Mycorrhizal Mutualists.</title>
        <authorList>
            <consortium name="DOE Joint Genome Institute"/>
            <consortium name="Mycorrhizal Genomics Consortium"/>
            <person name="Kohler A."/>
            <person name="Kuo A."/>
            <person name="Nagy L.G."/>
            <person name="Floudas D."/>
            <person name="Copeland A."/>
            <person name="Barry K.W."/>
            <person name="Cichocki N."/>
            <person name="Veneault-Fourrey C."/>
            <person name="LaButti K."/>
            <person name="Lindquist E.A."/>
            <person name="Lipzen A."/>
            <person name="Lundell T."/>
            <person name="Morin E."/>
            <person name="Murat C."/>
            <person name="Riley R."/>
            <person name="Ohm R."/>
            <person name="Sun H."/>
            <person name="Tunlid A."/>
            <person name="Henrissat B."/>
            <person name="Grigoriev I.V."/>
            <person name="Hibbett D.S."/>
            <person name="Martin F."/>
        </authorList>
    </citation>
    <scope>NUCLEOTIDE SEQUENCE [LARGE SCALE GENOMIC DNA]</scope>
    <source>
        <strain evidence="4">ATCC 200175</strain>
    </source>
</reference>
<feature type="coiled-coil region" evidence="1">
    <location>
        <begin position="262"/>
        <end position="319"/>
    </location>
</feature>
<feature type="compositionally biased region" description="Low complexity" evidence="2">
    <location>
        <begin position="127"/>
        <end position="137"/>
    </location>
</feature>
<dbReference type="AlphaFoldDB" id="A0A0C9ST79"/>
<evidence type="ECO:0000313" key="3">
    <source>
        <dbReference type="EMBL" id="KIJ05190.1"/>
    </source>
</evidence>
<evidence type="ECO:0000256" key="1">
    <source>
        <dbReference type="SAM" id="Coils"/>
    </source>
</evidence>
<gene>
    <name evidence="3" type="ORF">PAXINDRAFT_21527</name>
</gene>
<dbReference type="OrthoDB" id="4762016at2759"/>
<feature type="region of interest" description="Disordered" evidence="2">
    <location>
        <begin position="108"/>
        <end position="137"/>
    </location>
</feature>